<dbReference type="Proteomes" id="UP000582659">
    <property type="component" value="Unassembled WGS sequence"/>
</dbReference>
<evidence type="ECO:0000256" key="14">
    <source>
        <dbReference type="SAM" id="MobiDB-lite"/>
    </source>
</evidence>
<evidence type="ECO:0000256" key="2">
    <source>
        <dbReference type="ARBA" id="ARBA00007193"/>
    </source>
</evidence>
<feature type="compositionally biased region" description="Low complexity" evidence="14">
    <location>
        <begin position="1077"/>
        <end position="1091"/>
    </location>
</feature>
<evidence type="ECO:0000256" key="12">
    <source>
        <dbReference type="ARBA" id="ARBA00023303"/>
    </source>
</evidence>
<feature type="region of interest" description="Disordered" evidence="14">
    <location>
        <begin position="866"/>
        <end position="1091"/>
    </location>
</feature>
<keyword evidence="6 15" id="KW-1133">Transmembrane helix</keyword>
<evidence type="ECO:0000313" key="17">
    <source>
        <dbReference type="Proteomes" id="UP000659654"/>
    </source>
</evidence>
<dbReference type="GO" id="GO:0015280">
    <property type="term" value="F:ligand-gated sodium channel activity"/>
    <property type="evidence" value="ECO:0007669"/>
    <property type="project" value="TreeGrafter"/>
</dbReference>
<comment type="similarity">
    <text evidence="2 13">Belongs to the amiloride-sensitive sodium channel (TC 1.A.6) family.</text>
</comment>
<feature type="transmembrane region" description="Helical" evidence="15">
    <location>
        <begin position="21"/>
        <end position="43"/>
    </location>
</feature>
<keyword evidence="4 13" id="KW-0894">Sodium channel</keyword>
<keyword evidence="11 13" id="KW-0739">Sodium transport</keyword>
<organism evidence="16 17">
    <name type="scientific">Bursaphelenchus xylophilus</name>
    <name type="common">Pinewood nematode worm</name>
    <name type="synonym">Aphelenchoides xylophilus</name>
    <dbReference type="NCBI Taxonomy" id="6326"/>
    <lineage>
        <taxon>Eukaryota</taxon>
        <taxon>Metazoa</taxon>
        <taxon>Ecdysozoa</taxon>
        <taxon>Nematoda</taxon>
        <taxon>Chromadorea</taxon>
        <taxon>Rhabditida</taxon>
        <taxon>Tylenchina</taxon>
        <taxon>Tylenchomorpha</taxon>
        <taxon>Aphelenchoidea</taxon>
        <taxon>Aphelenchoididae</taxon>
        <taxon>Bursaphelenchus</taxon>
    </lineage>
</organism>
<accession>A0A811KIR5</accession>
<dbReference type="EMBL" id="CAJFDI010000002">
    <property type="protein sequence ID" value="CAD5214743.1"/>
    <property type="molecule type" value="Genomic_DNA"/>
</dbReference>
<keyword evidence="10" id="KW-0325">Glycoprotein</keyword>
<keyword evidence="5 13" id="KW-0812">Transmembrane</keyword>
<evidence type="ECO:0000256" key="10">
    <source>
        <dbReference type="ARBA" id="ARBA00023180"/>
    </source>
</evidence>
<evidence type="ECO:0000256" key="1">
    <source>
        <dbReference type="ARBA" id="ARBA00004141"/>
    </source>
</evidence>
<reference evidence="16" key="1">
    <citation type="submission" date="2020-09" db="EMBL/GenBank/DDBJ databases">
        <authorList>
            <person name="Kikuchi T."/>
        </authorList>
    </citation>
    <scope>NUCLEOTIDE SEQUENCE</scope>
    <source>
        <strain evidence="16">Ka4C1</strain>
    </source>
</reference>
<feature type="compositionally biased region" description="Polar residues" evidence="14">
    <location>
        <begin position="1021"/>
        <end position="1031"/>
    </location>
</feature>
<keyword evidence="3 13" id="KW-0813">Transport</keyword>
<feature type="compositionally biased region" description="Basic and acidic residues" evidence="14">
    <location>
        <begin position="894"/>
        <end position="910"/>
    </location>
</feature>
<dbReference type="OrthoDB" id="6502088at2759"/>
<evidence type="ECO:0000256" key="9">
    <source>
        <dbReference type="ARBA" id="ARBA00023136"/>
    </source>
</evidence>
<protein>
    <submittedName>
        <fullName evidence="16">(pine wood nematode) hypothetical protein</fullName>
    </submittedName>
</protein>
<keyword evidence="17" id="KW-1185">Reference proteome</keyword>
<sequence>MFARVVDRRFRKHSVHHPPSTYSRLLWGIVIVVFLCLAIYQIATQVRLFLKTPISTNIEAHYPAEVPFPVIAICNNNQYRLTYLTGKRLLNRPRKFKGDSKNSTDIYDEALQAAWDYDAIKFLRNAAHWKSRMIMDCHWPNGTRCVNQFKAMWTLTGLCWAINTDPMNPITVSGAGPSHGLRLLLNIERYERIESCTPKFKATGLPGLKILIFNQNHSAISGNDGVNVPPGYSMDIPFRVQERHKFPGKTCIQETEEQKSTTYTSFDDPNNLRTCVIRRFLQDVEYKCNCSLKRAYDPTGSESLPACNVQEYFNCVDPIKKQGMNMGFNQYNCETPCDEIDYIAWQDMNELPMNIFPKIIDTESNDSSEEEDDDDVEVEDEDTYPAEILESIKCEENQLLDEKQVADVKLYAHRAYEKQARYQEDILIRTKRLIGRVNQTANRLIELQWGWNDDDFVGVYERLHKYVPCFANMTDRHADVFAAIRSPASHSEEHRSKLLYQLVNPTGYKANSEKFKTLADVKREYGEKAEIRLDEMTKWEGVLERLASIYDEQNYNHKLSEKLKRMNRIITLMDNFDKGLLQKRAWADKMKNRNMDHFFDEDFYENWYNVIIKDMEVNILKTVSNIEHALPDAMSFIARGKGLDTGSVILFGDTSNEHVRMFANFMDDALSCTFDEVRNQSAIILEEFRKAMHDFQSAYINLFKKELPEYLEKFEFGHKFVKENFAEVNVFLHKMNVEIWRQDSTYSIWSLFCDVGGALGLFLGASLLTIIEFFYLCFQYGFCKTENLKPQKLKLYGNRMKNSAQKKARKTWRRWKNRKNKDYHDPESSNESDEEPFDDPEWGFNRPKRSHPVVRYSPLSEVKEVDIEDEPESQHQAAPSKFSKLKDKLKRRKKPEDEPKPQVKQQDESKNSSSSSSSTNSSDSVFLDMLTERPHSSPDVSYTPPANVSQPDQKQPSSSGQKASQPLETEVQPSTSTFQPPPNIQPNAQINESPTIQVPSPTHSTTPPSDPDPLFRRPSNRSENTTSSLTTDPAVPRLLTSGDEKEEAKKKPRQKKERPNSDIDNDGVIKDDEEPSQKSNGSNGSGKQTIV</sequence>
<dbReference type="EMBL" id="CAJFCV020000002">
    <property type="protein sequence ID" value="CAG9095576.1"/>
    <property type="molecule type" value="Genomic_DNA"/>
</dbReference>
<dbReference type="GO" id="GO:0005886">
    <property type="term" value="C:plasma membrane"/>
    <property type="evidence" value="ECO:0007669"/>
    <property type="project" value="TreeGrafter"/>
</dbReference>
<dbReference type="Pfam" id="PF00858">
    <property type="entry name" value="ASC"/>
    <property type="match status" value="2"/>
</dbReference>
<evidence type="ECO:0000256" key="11">
    <source>
        <dbReference type="ARBA" id="ARBA00023201"/>
    </source>
</evidence>
<keyword evidence="12 13" id="KW-0407">Ion channel</keyword>
<evidence type="ECO:0000256" key="3">
    <source>
        <dbReference type="ARBA" id="ARBA00022448"/>
    </source>
</evidence>
<dbReference type="AlphaFoldDB" id="A0A811KIR5"/>
<dbReference type="PANTHER" id="PTHR11690:SF296">
    <property type="entry name" value="DEGENERIN-LIKE PROTEIN DEL-10"/>
    <property type="match status" value="1"/>
</dbReference>
<evidence type="ECO:0000256" key="4">
    <source>
        <dbReference type="ARBA" id="ARBA00022461"/>
    </source>
</evidence>
<dbReference type="InterPro" id="IPR001873">
    <property type="entry name" value="ENaC"/>
</dbReference>
<keyword evidence="8 13" id="KW-0406">Ion transport</keyword>
<gene>
    <name evidence="16" type="ORF">BXYJ_LOCUS3682</name>
</gene>
<evidence type="ECO:0000256" key="6">
    <source>
        <dbReference type="ARBA" id="ARBA00022989"/>
    </source>
</evidence>
<evidence type="ECO:0000256" key="5">
    <source>
        <dbReference type="ARBA" id="ARBA00022692"/>
    </source>
</evidence>
<evidence type="ECO:0000256" key="8">
    <source>
        <dbReference type="ARBA" id="ARBA00023065"/>
    </source>
</evidence>
<dbReference type="PANTHER" id="PTHR11690">
    <property type="entry name" value="AMILORIDE-SENSITIVE SODIUM CHANNEL-RELATED"/>
    <property type="match status" value="1"/>
</dbReference>
<keyword evidence="7" id="KW-0915">Sodium</keyword>
<feature type="compositionally biased region" description="Low complexity" evidence="14">
    <location>
        <begin position="911"/>
        <end position="924"/>
    </location>
</feature>
<dbReference type="Proteomes" id="UP000659654">
    <property type="component" value="Unassembled WGS sequence"/>
</dbReference>
<name>A0A811KIR5_BURXY</name>
<dbReference type="Gene3D" id="1.10.287.770">
    <property type="entry name" value="YojJ-like"/>
    <property type="match status" value="1"/>
</dbReference>
<comment type="caution">
    <text evidence="16">The sequence shown here is derived from an EMBL/GenBank/DDBJ whole genome shotgun (WGS) entry which is preliminary data.</text>
</comment>
<feature type="region of interest" description="Disordered" evidence="14">
    <location>
        <begin position="799"/>
        <end position="850"/>
    </location>
</feature>
<keyword evidence="9 15" id="KW-0472">Membrane</keyword>
<evidence type="ECO:0000256" key="7">
    <source>
        <dbReference type="ARBA" id="ARBA00023053"/>
    </source>
</evidence>
<feature type="compositionally biased region" description="Basic residues" evidence="14">
    <location>
        <begin position="804"/>
        <end position="819"/>
    </location>
</feature>
<dbReference type="PRINTS" id="PR01078">
    <property type="entry name" value="AMINACHANNEL"/>
</dbReference>
<proteinExistence type="inferred from homology"/>
<feature type="compositionally biased region" description="Polar residues" evidence="14">
    <location>
        <begin position="938"/>
        <end position="978"/>
    </location>
</feature>
<comment type="subcellular location">
    <subcellularLocation>
        <location evidence="1">Membrane</location>
        <topology evidence="1">Multi-pass membrane protein</topology>
    </subcellularLocation>
</comment>
<evidence type="ECO:0000256" key="15">
    <source>
        <dbReference type="SAM" id="Phobius"/>
    </source>
</evidence>
<evidence type="ECO:0000313" key="16">
    <source>
        <dbReference type="EMBL" id="CAD5214743.1"/>
    </source>
</evidence>
<feature type="compositionally biased region" description="Acidic residues" evidence="14">
    <location>
        <begin position="828"/>
        <end position="841"/>
    </location>
</feature>
<evidence type="ECO:0000256" key="13">
    <source>
        <dbReference type="RuleBase" id="RU000679"/>
    </source>
</evidence>
<dbReference type="Gene3D" id="2.60.470.10">
    <property type="entry name" value="Acid-sensing ion channels like domains"/>
    <property type="match status" value="1"/>
</dbReference>